<comment type="similarity">
    <text evidence="1">Belongs to the sulfatase family.</text>
</comment>
<protein>
    <submittedName>
        <fullName evidence="6">Arylsulfatase</fullName>
    </submittedName>
</protein>
<feature type="chain" id="PRO_5034510774" evidence="4">
    <location>
        <begin position="24"/>
        <end position="461"/>
    </location>
</feature>
<dbReference type="RefSeq" id="WP_206290240.1">
    <property type="nucleotide sequence ID" value="NZ_CP063458.1"/>
</dbReference>
<feature type="signal peptide" evidence="4">
    <location>
        <begin position="1"/>
        <end position="23"/>
    </location>
</feature>
<accession>A0A7M2WRV8</accession>
<dbReference type="AlphaFoldDB" id="A0A7M2WRV8"/>
<dbReference type="Gene3D" id="3.30.1120.10">
    <property type="match status" value="1"/>
</dbReference>
<dbReference type="Proteomes" id="UP000593765">
    <property type="component" value="Chromosome"/>
</dbReference>
<proteinExistence type="inferred from homology"/>
<evidence type="ECO:0000313" key="7">
    <source>
        <dbReference type="Proteomes" id="UP000593765"/>
    </source>
</evidence>
<dbReference type="PANTHER" id="PTHR42693">
    <property type="entry name" value="ARYLSULFATASE FAMILY MEMBER"/>
    <property type="match status" value="1"/>
</dbReference>
<name>A0A7M2WRV8_9BACT</name>
<evidence type="ECO:0000313" key="6">
    <source>
        <dbReference type="EMBL" id="QOV87340.1"/>
    </source>
</evidence>
<keyword evidence="7" id="KW-1185">Reference proteome</keyword>
<dbReference type="KEGG" id="hbs:IPV69_13675"/>
<sequence length="461" mass="50448">MRNLFRYALVLALISGGVAEAPAADKPNIIFILADDMGYGEPSCYGNKAIKTPNIDRLAAEGIRFTDFYAGGTVCSPSRATLMTGLHNGHGWIRANGPENLRPTDVIIPEVLKKVGYTNGVVGKWGIGVEGSTGLPRKKGFDYFYGYLNNFHAHNHYPSFLWRNEEKHLLPNEQLEADPRGGGVASKKVVYSTDRFGEEAVDFIARSKDNPFFLYLAFTVPHANNEAKNKGMEVPDYGIYASTDWPDPQKGQAAMDSRMDMHIGNVMAKVKELGIDDRTLIIFTSDNGPHKEGGGNPDFHDSNGPVRGTKRDLTDGGIRVPFVARWQGKIAPGQVSNHIGSSVDMMATLADLAGAEAPKTDGISIVPTLLGKPNEQKKHDYLYWEFHEGGFGQAVRFGDWKAVRTSRGKARGSAAKTELYQIVQDIGEERDVASAHPDIVAKAEKMMAEAHTPWEGGKAKE</sequence>
<dbReference type="SUPFAM" id="SSF53649">
    <property type="entry name" value="Alkaline phosphatase-like"/>
    <property type="match status" value="1"/>
</dbReference>
<gene>
    <name evidence="6" type="ORF">IPV69_13675</name>
</gene>
<evidence type="ECO:0000256" key="1">
    <source>
        <dbReference type="ARBA" id="ARBA00008779"/>
    </source>
</evidence>
<dbReference type="EMBL" id="CP063458">
    <property type="protein sequence ID" value="QOV87340.1"/>
    <property type="molecule type" value="Genomic_DNA"/>
</dbReference>
<feature type="region of interest" description="Disordered" evidence="3">
    <location>
        <begin position="286"/>
        <end position="314"/>
    </location>
</feature>
<evidence type="ECO:0000259" key="5">
    <source>
        <dbReference type="Pfam" id="PF00884"/>
    </source>
</evidence>
<feature type="domain" description="Sulfatase N-terminal" evidence="5">
    <location>
        <begin position="27"/>
        <end position="355"/>
    </location>
</feature>
<organism evidence="6 7">
    <name type="scientific">Humisphaera borealis</name>
    <dbReference type="NCBI Taxonomy" id="2807512"/>
    <lineage>
        <taxon>Bacteria</taxon>
        <taxon>Pseudomonadati</taxon>
        <taxon>Planctomycetota</taxon>
        <taxon>Phycisphaerae</taxon>
        <taxon>Tepidisphaerales</taxon>
        <taxon>Tepidisphaeraceae</taxon>
        <taxon>Humisphaera</taxon>
    </lineage>
</organism>
<evidence type="ECO:0000256" key="2">
    <source>
        <dbReference type="ARBA" id="ARBA00022801"/>
    </source>
</evidence>
<evidence type="ECO:0000256" key="3">
    <source>
        <dbReference type="SAM" id="MobiDB-lite"/>
    </source>
</evidence>
<dbReference type="Pfam" id="PF00884">
    <property type="entry name" value="Sulfatase"/>
    <property type="match status" value="1"/>
</dbReference>
<dbReference type="Gene3D" id="3.40.720.10">
    <property type="entry name" value="Alkaline Phosphatase, subunit A"/>
    <property type="match status" value="1"/>
</dbReference>
<dbReference type="PANTHER" id="PTHR42693:SF53">
    <property type="entry name" value="ENDO-4-O-SULFATASE"/>
    <property type="match status" value="1"/>
</dbReference>
<feature type="compositionally biased region" description="Basic and acidic residues" evidence="3">
    <location>
        <begin position="288"/>
        <end position="301"/>
    </location>
</feature>
<dbReference type="InterPro" id="IPR050738">
    <property type="entry name" value="Sulfatase"/>
</dbReference>
<dbReference type="GO" id="GO:0004065">
    <property type="term" value="F:arylsulfatase activity"/>
    <property type="evidence" value="ECO:0007669"/>
    <property type="project" value="TreeGrafter"/>
</dbReference>
<evidence type="ECO:0000256" key="4">
    <source>
        <dbReference type="SAM" id="SignalP"/>
    </source>
</evidence>
<dbReference type="InterPro" id="IPR000917">
    <property type="entry name" value="Sulfatase_N"/>
</dbReference>
<keyword evidence="4" id="KW-0732">Signal</keyword>
<keyword evidence="2" id="KW-0378">Hydrolase</keyword>
<dbReference type="CDD" id="cd16145">
    <property type="entry name" value="ARS_like"/>
    <property type="match status" value="1"/>
</dbReference>
<reference evidence="6 7" key="1">
    <citation type="submission" date="2020-10" db="EMBL/GenBank/DDBJ databases">
        <title>Wide distribution of Phycisphaera-like planctomycetes from WD2101 soil group in peatlands and genome analysis of the first cultivated representative.</title>
        <authorList>
            <person name="Dedysh S.N."/>
            <person name="Beletsky A.V."/>
            <person name="Ivanova A."/>
            <person name="Kulichevskaya I.S."/>
            <person name="Suzina N.E."/>
            <person name="Philippov D.A."/>
            <person name="Rakitin A.L."/>
            <person name="Mardanov A.V."/>
            <person name="Ravin N.V."/>
        </authorList>
    </citation>
    <scope>NUCLEOTIDE SEQUENCE [LARGE SCALE GENOMIC DNA]</scope>
    <source>
        <strain evidence="6 7">M1803</strain>
    </source>
</reference>
<dbReference type="InterPro" id="IPR017850">
    <property type="entry name" value="Alkaline_phosphatase_core_sf"/>
</dbReference>